<keyword evidence="2" id="KW-1185">Reference proteome</keyword>
<dbReference type="InterPro" id="IPR033457">
    <property type="entry name" value="DUF5133"/>
</dbReference>
<evidence type="ECO:0008006" key="3">
    <source>
        <dbReference type="Google" id="ProtNLM"/>
    </source>
</evidence>
<sequence>MKARDTGTRTALESAWEGLVVVLKPEPRYVRTLLARYASARIALAEKAEPAWQRELADVTYTLCVVTGTRSITDAIAAADDILAAARQPEEHPQSSGAADTVLAA</sequence>
<protein>
    <recommendedName>
        <fullName evidence="3">DUF5133 domain-containing protein</fullName>
    </recommendedName>
</protein>
<accession>A0ABQ3DTC6</accession>
<evidence type="ECO:0000313" key="1">
    <source>
        <dbReference type="EMBL" id="GHB05923.1"/>
    </source>
</evidence>
<organism evidence="1 2">
    <name type="scientific">Streptomyces chryseus</name>
    <dbReference type="NCBI Taxonomy" id="68186"/>
    <lineage>
        <taxon>Bacteria</taxon>
        <taxon>Bacillati</taxon>
        <taxon>Actinomycetota</taxon>
        <taxon>Actinomycetes</taxon>
        <taxon>Kitasatosporales</taxon>
        <taxon>Streptomycetaceae</taxon>
        <taxon>Streptomyces</taxon>
    </lineage>
</organism>
<comment type="caution">
    <text evidence="1">The sequence shown here is derived from an EMBL/GenBank/DDBJ whole genome shotgun (WGS) entry which is preliminary data.</text>
</comment>
<reference evidence="2" key="1">
    <citation type="journal article" date="2019" name="Int. J. Syst. Evol. Microbiol.">
        <title>The Global Catalogue of Microorganisms (GCM) 10K type strain sequencing project: providing services to taxonomists for standard genome sequencing and annotation.</title>
        <authorList>
            <consortium name="The Broad Institute Genomics Platform"/>
            <consortium name="The Broad Institute Genome Sequencing Center for Infectious Disease"/>
            <person name="Wu L."/>
            <person name="Ma J."/>
        </authorList>
    </citation>
    <scope>NUCLEOTIDE SEQUENCE [LARGE SCALE GENOMIC DNA]</scope>
    <source>
        <strain evidence="2">JCM 4737</strain>
    </source>
</reference>
<name>A0ABQ3DTC6_9ACTN</name>
<dbReference type="Pfam" id="PF17196">
    <property type="entry name" value="DUF5133"/>
    <property type="match status" value="1"/>
</dbReference>
<dbReference type="EMBL" id="BMVO01000008">
    <property type="protein sequence ID" value="GHB05923.1"/>
    <property type="molecule type" value="Genomic_DNA"/>
</dbReference>
<dbReference type="Proteomes" id="UP000599437">
    <property type="component" value="Unassembled WGS sequence"/>
</dbReference>
<proteinExistence type="predicted"/>
<gene>
    <name evidence="1" type="ORF">GCM10010346_31390</name>
</gene>
<evidence type="ECO:0000313" key="2">
    <source>
        <dbReference type="Proteomes" id="UP000599437"/>
    </source>
</evidence>